<comment type="caution">
    <text evidence="3">The sequence shown here is derived from an EMBL/GenBank/DDBJ whole genome shotgun (WGS) entry which is preliminary data.</text>
</comment>
<dbReference type="EMBL" id="CAJOBE010001949">
    <property type="protein sequence ID" value="CAF3787749.1"/>
    <property type="molecule type" value="Genomic_DNA"/>
</dbReference>
<evidence type="ECO:0000313" key="4">
    <source>
        <dbReference type="EMBL" id="CAF3787749.1"/>
    </source>
</evidence>
<dbReference type="PANTHER" id="PTHR36688">
    <property type="entry name" value="ENDO/EXONUCLEASE/PHOSPHATASE DOMAIN-CONTAINING PROTEIN"/>
    <property type="match status" value="1"/>
</dbReference>
<dbReference type="GO" id="GO:0003824">
    <property type="term" value="F:catalytic activity"/>
    <property type="evidence" value="ECO:0007669"/>
    <property type="project" value="InterPro"/>
</dbReference>
<dbReference type="Gene3D" id="3.60.10.10">
    <property type="entry name" value="Endonuclease/exonuclease/phosphatase"/>
    <property type="match status" value="1"/>
</dbReference>
<evidence type="ECO:0000313" key="2">
    <source>
        <dbReference type="EMBL" id="CAF1289737.1"/>
    </source>
</evidence>
<evidence type="ECO:0000313" key="5">
    <source>
        <dbReference type="Proteomes" id="UP000663889"/>
    </source>
</evidence>
<feature type="domain" description="Endonuclease/exonuclease/phosphatase" evidence="1">
    <location>
        <begin position="133"/>
        <end position="238"/>
    </location>
</feature>
<dbReference type="PANTHER" id="PTHR36688:SF1">
    <property type="entry name" value="ENDONUCLEASE_EXONUCLEASE_PHOSPHATASE DOMAIN-CONTAINING PROTEIN"/>
    <property type="match status" value="1"/>
</dbReference>
<dbReference type="EMBL" id="CAJNOO010002689">
    <property type="protein sequence ID" value="CAF1289737.1"/>
    <property type="molecule type" value="Genomic_DNA"/>
</dbReference>
<evidence type="ECO:0000259" key="1">
    <source>
        <dbReference type="Pfam" id="PF14529"/>
    </source>
</evidence>
<dbReference type="EMBL" id="CAJNOU010002106">
    <property type="protein sequence ID" value="CAF1290453.1"/>
    <property type="molecule type" value="Genomic_DNA"/>
</dbReference>
<proteinExistence type="predicted"/>
<dbReference type="AlphaFoldDB" id="A0A815D208"/>
<sequence>MGIEILQECCWTWSFQALSQFWQQQYCQPKIPSSSLSILHYNIRYFYSNQADLIDMVNVFSPTIISLNELGTMVPEKTIKQLLFPYNVYLKEGTNSHGGVFLAVDKRLRCHLIEINEPNIIEVQMIVGDQQFVVASIYSPLTDRLPLATMTTLLNHSKNIIIAGDLNAKHPDWDCPQANTKGRDLSNWLMAHNLNVLNADAKTSLRSNPTIGLIISSEFPEISESQTLAYTGNDHLPTFTKFLCLNVSMDKHLVPRTFWKLYSSILTVIHDQLQADQEISINDSNITYKWFIMFEQFLAALKLRVTEWKEVKRKRPSISPSLRILLRHKHYLRNRYRHTKHEEDRLRLRSWNILVKQEFRAYKQRNWEQFISNVASPNPSTFWNTVKMLNKKESIDFSALTDGNTVHRSPDDIVKCLSHHFTERHSPPSMNMVNVHDREADELWKLYSLADKDDIKLISSQSDLQFDEQDITNTIRLLKNKNSFGFDQVSNKMVKLLPTHYHLLLAHAYNDLFRAAHWGKEWKTARTICLNKSDHPAPTANQLRPISLFPTFSKIYERLFLIRFNKWSSRMNILPAQQSGARSHQATTSRINYGGVEPVLVNVERGAPQGSCLGPVLYVISHYDLPQYFENPGYVHAYVDDIAIAYVPSIHLKSKFQVVEIEEQHYNDRLNDLRNEMNDGALKSIDYIGDNLAKYHRRYVPTIYSNLTCSLCDTTSGIAPPSTRYGMSRTRT</sequence>
<organism evidence="3 5">
    <name type="scientific">Rotaria sordida</name>
    <dbReference type="NCBI Taxonomy" id="392033"/>
    <lineage>
        <taxon>Eukaryota</taxon>
        <taxon>Metazoa</taxon>
        <taxon>Spiralia</taxon>
        <taxon>Gnathifera</taxon>
        <taxon>Rotifera</taxon>
        <taxon>Eurotatoria</taxon>
        <taxon>Bdelloidea</taxon>
        <taxon>Philodinida</taxon>
        <taxon>Philodinidae</taxon>
        <taxon>Rotaria</taxon>
    </lineage>
</organism>
<name>A0A815D208_9BILA</name>
<dbReference type="Proteomes" id="UP000663882">
    <property type="component" value="Unassembled WGS sequence"/>
</dbReference>
<reference evidence="3" key="1">
    <citation type="submission" date="2021-02" db="EMBL/GenBank/DDBJ databases">
        <authorList>
            <person name="Nowell W R."/>
        </authorList>
    </citation>
    <scope>NUCLEOTIDE SEQUENCE</scope>
</reference>
<evidence type="ECO:0000313" key="3">
    <source>
        <dbReference type="EMBL" id="CAF1290453.1"/>
    </source>
</evidence>
<gene>
    <name evidence="4" type="ORF">FNK824_LOCUS14256</name>
    <name evidence="2" type="ORF">RFH988_LOCUS29149</name>
    <name evidence="3" type="ORF">SEV965_LOCUS25742</name>
</gene>
<accession>A0A815D208</accession>
<dbReference type="OrthoDB" id="415068at2759"/>
<protein>
    <recommendedName>
        <fullName evidence="1">Endonuclease/exonuclease/phosphatase domain-containing protein</fullName>
    </recommendedName>
</protein>
<dbReference type="InterPro" id="IPR052560">
    <property type="entry name" value="RdDP_mobile_element"/>
</dbReference>
<dbReference type="Proteomes" id="UP000663874">
    <property type="component" value="Unassembled WGS sequence"/>
</dbReference>
<dbReference type="Pfam" id="PF14529">
    <property type="entry name" value="Exo_endo_phos_2"/>
    <property type="match status" value="1"/>
</dbReference>
<dbReference type="InterPro" id="IPR005135">
    <property type="entry name" value="Endo/exonuclease/phosphatase"/>
</dbReference>
<dbReference type="Proteomes" id="UP000663889">
    <property type="component" value="Unassembled WGS sequence"/>
</dbReference>
<dbReference type="InterPro" id="IPR036691">
    <property type="entry name" value="Endo/exonu/phosph_ase_sf"/>
</dbReference>
<dbReference type="SUPFAM" id="SSF56219">
    <property type="entry name" value="DNase I-like"/>
    <property type="match status" value="1"/>
</dbReference>